<dbReference type="InterPro" id="IPR036412">
    <property type="entry name" value="HAD-like_sf"/>
</dbReference>
<dbReference type="NCBIfam" id="TIGR01484">
    <property type="entry name" value="HAD-SF-IIB"/>
    <property type="match status" value="1"/>
</dbReference>
<accession>A0ABP8TLA8</accession>
<proteinExistence type="predicted"/>
<dbReference type="Proteomes" id="UP001500212">
    <property type="component" value="Unassembled WGS sequence"/>
</dbReference>
<comment type="caution">
    <text evidence="1">The sequence shown here is derived from an EMBL/GenBank/DDBJ whole genome shotgun (WGS) entry which is preliminary data.</text>
</comment>
<name>A0ABP8TLA8_9ACTN</name>
<organism evidence="1 2">
    <name type="scientific">Actinoallomurus liliacearum</name>
    <dbReference type="NCBI Taxonomy" id="1080073"/>
    <lineage>
        <taxon>Bacteria</taxon>
        <taxon>Bacillati</taxon>
        <taxon>Actinomycetota</taxon>
        <taxon>Actinomycetes</taxon>
        <taxon>Streptosporangiales</taxon>
        <taxon>Thermomonosporaceae</taxon>
        <taxon>Actinoallomurus</taxon>
    </lineage>
</organism>
<dbReference type="EMBL" id="BAABHJ010000008">
    <property type="protein sequence ID" value="GAA4608939.1"/>
    <property type="molecule type" value="Genomic_DNA"/>
</dbReference>
<dbReference type="InterPro" id="IPR023214">
    <property type="entry name" value="HAD_sf"/>
</dbReference>
<keyword evidence="2" id="KW-1185">Reference proteome</keyword>
<dbReference type="PANTHER" id="PTHR10000">
    <property type="entry name" value="PHOSPHOSERINE PHOSPHATASE"/>
    <property type="match status" value="1"/>
</dbReference>
<protein>
    <submittedName>
        <fullName evidence="1">Cof-type HAD-IIB family hydrolase</fullName>
    </submittedName>
</protein>
<dbReference type="Gene3D" id="3.30.1240.10">
    <property type="match status" value="1"/>
</dbReference>
<evidence type="ECO:0000313" key="2">
    <source>
        <dbReference type="Proteomes" id="UP001500212"/>
    </source>
</evidence>
<dbReference type="SUPFAM" id="SSF56784">
    <property type="entry name" value="HAD-like"/>
    <property type="match status" value="1"/>
</dbReference>
<dbReference type="RefSeq" id="WP_345354859.1">
    <property type="nucleotide sequence ID" value="NZ_BAABHJ010000008.1"/>
</dbReference>
<reference evidence="2" key="1">
    <citation type="journal article" date="2019" name="Int. J. Syst. Evol. Microbiol.">
        <title>The Global Catalogue of Microorganisms (GCM) 10K type strain sequencing project: providing services to taxonomists for standard genome sequencing and annotation.</title>
        <authorList>
            <consortium name="The Broad Institute Genomics Platform"/>
            <consortium name="The Broad Institute Genome Sequencing Center for Infectious Disease"/>
            <person name="Wu L."/>
            <person name="Ma J."/>
        </authorList>
    </citation>
    <scope>NUCLEOTIDE SEQUENCE [LARGE SCALE GENOMIC DNA]</scope>
    <source>
        <strain evidence="2">JCM 17938</strain>
    </source>
</reference>
<dbReference type="InterPro" id="IPR006379">
    <property type="entry name" value="HAD-SF_hydro_IIB"/>
</dbReference>
<keyword evidence="1" id="KW-0378">Hydrolase</keyword>
<dbReference type="PANTHER" id="PTHR10000:SF8">
    <property type="entry name" value="HAD SUPERFAMILY HYDROLASE-LIKE, TYPE 3"/>
    <property type="match status" value="1"/>
</dbReference>
<dbReference type="Gene3D" id="3.40.50.1000">
    <property type="entry name" value="HAD superfamily/HAD-like"/>
    <property type="match status" value="1"/>
</dbReference>
<sequence>MTHSPLPPLPLPALPRLIATDLDGTLLGAGGAVSTRNAVALRRAAGAGATVVLVTGRSQPRLRDVYSQLGARYLAICANGGVVYDPVEERVLACRPIAPDDVHQVRLRLRERVSEVVFAAHVECGGRVLYEPGWPGYREGGDGRSPAGPPDLAGGPVVKLQARAPGHEPEPFTALVAETVGDLVEVTRQGYRGLLEMSRRGVTKGSALATVADELGISAEDVLAFGDMPNDVPMMRWAGRSVAVANAHPEVRAAAEEVTLANVQDGVGVYLERLLDGRTRPGAATA</sequence>
<dbReference type="GO" id="GO:0016787">
    <property type="term" value="F:hydrolase activity"/>
    <property type="evidence" value="ECO:0007669"/>
    <property type="project" value="UniProtKB-KW"/>
</dbReference>
<evidence type="ECO:0000313" key="1">
    <source>
        <dbReference type="EMBL" id="GAA4608939.1"/>
    </source>
</evidence>
<dbReference type="Pfam" id="PF08282">
    <property type="entry name" value="Hydrolase_3"/>
    <property type="match status" value="1"/>
</dbReference>
<gene>
    <name evidence="1" type="ORF">GCM10023195_35550</name>
</gene>